<dbReference type="EMBL" id="CP044328">
    <property type="protein sequence ID" value="QGM92758.1"/>
    <property type="molecule type" value="Genomic_DNA"/>
</dbReference>
<dbReference type="Proteomes" id="UP000424673">
    <property type="component" value="Chromosome"/>
</dbReference>
<dbReference type="Pfam" id="PF02416">
    <property type="entry name" value="TatA_B_E"/>
    <property type="match status" value="1"/>
</dbReference>
<evidence type="ECO:0000256" key="2">
    <source>
        <dbReference type="ARBA" id="ARBA00022448"/>
    </source>
</evidence>
<keyword evidence="3" id="KW-0812">Transmembrane</keyword>
<dbReference type="Gene3D" id="1.20.5.3310">
    <property type="match status" value="1"/>
</dbReference>
<name>A0ABX6ECV6_9HYPH</name>
<keyword evidence="5" id="KW-1133">Transmembrane helix</keyword>
<evidence type="ECO:0000256" key="7">
    <source>
        <dbReference type="ARBA" id="ARBA00023136"/>
    </source>
</evidence>
<reference evidence="9 10" key="2">
    <citation type="journal article" date="2021" name="AMB Express">
        <title>Isolation and characterisation of Methylocystis spp. for poly-3-hydroxybutyrate production using waste methane feedstocks.</title>
        <authorList>
            <person name="Rumah B.L."/>
            <person name="Stead C.E."/>
            <person name="Claxton Stevens B.H."/>
            <person name="Minton N.P."/>
            <person name="Grosse-Honebrink A."/>
            <person name="Zhang Y."/>
        </authorList>
    </citation>
    <scope>NUCLEOTIDE SEQUENCE [LARGE SCALE GENOMIC DNA]</scope>
    <source>
        <strain evidence="9 10">BRCS1</strain>
    </source>
</reference>
<protein>
    <submittedName>
        <fullName evidence="9">Preprotein translocase subunit TatA</fullName>
    </submittedName>
</protein>
<evidence type="ECO:0000256" key="8">
    <source>
        <dbReference type="SAM" id="MobiDB-lite"/>
    </source>
</evidence>
<evidence type="ECO:0000313" key="9">
    <source>
        <dbReference type="EMBL" id="QGM92758.1"/>
    </source>
</evidence>
<evidence type="ECO:0000256" key="1">
    <source>
        <dbReference type="ARBA" id="ARBA00004167"/>
    </source>
</evidence>
<accession>A0ABX6ECV6</accession>
<evidence type="ECO:0000256" key="6">
    <source>
        <dbReference type="ARBA" id="ARBA00023010"/>
    </source>
</evidence>
<organism evidence="9 10">
    <name type="scientific">Methylocystis rosea</name>
    <dbReference type="NCBI Taxonomy" id="173366"/>
    <lineage>
        <taxon>Bacteria</taxon>
        <taxon>Pseudomonadati</taxon>
        <taxon>Pseudomonadota</taxon>
        <taxon>Alphaproteobacteria</taxon>
        <taxon>Hyphomicrobiales</taxon>
        <taxon>Methylocystaceae</taxon>
        <taxon>Methylocystis</taxon>
    </lineage>
</organism>
<keyword evidence="4" id="KW-0653">Protein transport</keyword>
<evidence type="ECO:0000313" key="10">
    <source>
        <dbReference type="Proteomes" id="UP000424673"/>
    </source>
</evidence>
<reference evidence="10" key="1">
    <citation type="submission" date="2019-09" db="EMBL/GenBank/DDBJ databases">
        <title>Isolation and complete genome sequencing of Methylocystis species.</title>
        <authorList>
            <person name="Rumah B.L."/>
            <person name="Stead C.E."/>
            <person name="Stevens B.C."/>
            <person name="Minton N.P."/>
            <person name="Grosse-Honebrink A."/>
            <person name="Zhang Y."/>
        </authorList>
    </citation>
    <scope>NUCLEOTIDE SEQUENCE [LARGE SCALE GENOMIC DNA]</scope>
    <source>
        <strain evidence="10">BRCS1</strain>
    </source>
</reference>
<proteinExistence type="predicted"/>
<keyword evidence="2" id="KW-0813">Transport</keyword>
<keyword evidence="7" id="KW-0472">Membrane</keyword>
<dbReference type="RefSeq" id="WP_154450715.1">
    <property type="nucleotide sequence ID" value="NZ_CP044328.1"/>
</dbReference>
<keyword evidence="10" id="KW-1185">Reference proteome</keyword>
<sequence length="167" mass="17791">MFDLEPGKLIVIAIVALIAIPSKDLPRVLRSLGQFSGKMRRMAAEFQGQFMEAMREAELDDLRKEVGEMRDAVKESVKLDGAFDPMAEARKQITGAITGEPPSHAQTPHPEEPPASVDLGQAQDRGVSKDEDAPTASVETGPSAAPQDEGSGLPVGEQADSPKKTAT</sequence>
<evidence type="ECO:0000256" key="4">
    <source>
        <dbReference type="ARBA" id="ARBA00022927"/>
    </source>
</evidence>
<feature type="region of interest" description="Disordered" evidence="8">
    <location>
        <begin position="80"/>
        <end position="167"/>
    </location>
</feature>
<dbReference type="InterPro" id="IPR003369">
    <property type="entry name" value="TatA/B/E"/>
</dbReference>
<keyword evidence="6" id="KW-0811">Translocation</keyword>
<gene>
    <name evidence="9" type="ORF">F7D13_01230</name>
</gene>
<comment type="subcellular location">
    <subcellularLocation>
        <location evidence="1">Membrane</location>
        <topology evidence="1">Single-pass membrane protein</topology>
    </subcellularLocation>
</comment>
<evidence type="ECO:0000256" key="5">
    <source>
        <dbReference type="ARBA" id="ARBA00022989"/>
    </source>
</evidence>
<evidence type="ECO:0000256" key="3">
    <source>
        <dbReference type="ARBA" id="ARBA00022692"/>
    </source>
</evidence>